<evidence type="ECO:0000313" key="4">
    <source>
        <dbReference type="Proteomes" id="UP000235672"/>
    </source>
</evidence>
<protein>
    <submittedName>
        <fullName evidence="3">Uncharacterized protein</fullName>
    </submittedName>
</protein>
<keyword evidence="4" id="KW-1185">Reference proteome</keyword>
<feature type="region of interest" description="Disordered" evidence="1">
    <location>
        <begin position="63"/>
        <end position="83"/>
    </location>
</feature>
<feature type="chain" id="PRO_5014456067" evidence="2">
    <location>
        <begin position="27"/>
        <end position="322"/>
    </location>
</feature>
<dbReference type="EMBL" id="KZ613475">
    <property type="protein sequence ID" value="PMD23331.1"/>
    <property type="molecule type" value="Genomic_DNA"/>
</dbReference>
<proteinExistence type="predicted"/>
<evidence type="ECO:0000313" key="3">
    <source>
        <dbReference type="EMBL" id="PMD23331.1"/>
    </source>
</evidence>
<keyword evidence="2" id="KW-0732">Signal</keyword>
<name>A0A2J6QAQ0_9HELO</name>
<reference evidence="3 4" key="1">
    <citation type="submission" date="2016-05" db="EMBL/GenBank/DDBJ databases">
        <title>A degradative enzymes factory behind the ericoid mycorrhizal symbiosis.</title>
        <authorList>
            <consortium name="DOE Joint Genome Institute"/>
            <person name="Martino E."/>
            <person name="Morin E."/>
            <person name="Grelet G."/>
            <person name="Kuo A."/>
            <person name="Kohler A."/>
            <person name="Daghino S."/>
            <person name="Barry K."/>
            <person name="Choi C."/>
            <person name="Cichocki N."/>
            <person name="Clum A."/>
            <person name="Copeland A."/>
            <person name="Hainaut M."/>
            <person name="Haridas S."/>
            <person name="Labutti K."/>
            <person name="Lindquist E."/>
            <person name="Lipzen A."/>
            <person name="Khouja H.-R."/>
            <person name="Murat C."/>
            <person name="Ohm R."/>
            <person name="Olson A."/>
            <person name="Spatafora J."/>
            <person name="Veneault-Fourrey C."/>
            <person name="Henrissat B."/>
            <person name="Grigoriev I."/>
            <person name="Martin F."/>
            <person name="Perotto S."/>
        </authorList>
    </citation>
    <scope>NUCLEOTIDE SEQUENCE [LARGE SCALE GENOMIC DNA]</scope>
    <source>
        <strain evidence="3 4">UAMH 7357</strain>
    </source>
</reference>
<gene>
    <name evidence="3" type="ORF">NA56DRAFT_701618</name>
</gene>
<evidence type="ECO:0000256" key="1">
    <source>
        <dbReference type="SAM" id="MobiDB-lite"/>
    </source>
</evidence>
<dbReference type="Proteomes" id="UP000235672">
    <property type="component" value="Unassembled WGS sequence"/>
</dbReference>
<dbReference type="AlphaFoldDB" id="A0A2J6QAQ0"/>
<organism evidence="3 4">
    <name type="scientific">Hyaloscypha hepaticicola</name>
    <dbReference type="NCBI Taxonomy" id="2082293"/>
    <lineage>
        <taxon>Eukaryota</taxon>
        <taxon>Fungi</taxon>
        <taxon>Dikarya</taxon>
        <taxon>Ascomycota</taxon>
        <taxon>Pezizomycotina</taxon>
        <taxon>Leotiomycetes</taxon>
        <taxon>Helotiales</taxon>
        <taxon>Hyaloscyphaceae</taxon>
        <taxon>Hyaloscypha</taxon>
    </lineage>
</organism>
<evidence type="ECO:0000256" key="2">
    <source>
        <dbReference type="SAM" id="SignalP"/>
    </source>
</evidence>
<accession>A0A2J6QAQ0</accession>
<sequence>MAIALSGRFGPLPLAVLLLASARVTGNGPRLRPSFRFSFSWPRPSPLCRTYLEHSHIGYRRRHCGRDPEQSHSHHATAPYKPVQVPQKRSSDFYILVLDSLGAPQIGHPGNNSPFSDIGRGREGRGGRAYSVIRTKAYSTALCVPHCQCQLPRDRLSGSKPLPAAGQRRAKLTGIAEDRAVTVPELPVQTCCYFSSLRSTVSPEAIQNSLPDPGPCLVNVVQHEPLKLGTPEIKWWAPERLRERVLGLEVRSIFQFDPQDLVDIKFHATILQMQGELGKLGLLRLERGSDSLEQSAKMVHTAYNKDCEITYEWGDGRSASWN</sequence>
<feature type="signal peptide" evidence="2">
    <location>
        <begin position="1"/>
        <end position="26"/>
    </location>
</feature>